<evidence type="ECO:0000259" key="1">
    <source>
        <dbReference type="PROSITE" id="PS01124"/>
    </source>
</evidence>
<dbReference type="PROSITE" id="PS01124">
    <property type="entry name" value="HTH_ARAC_FAMILY_2"/>
    <property type="match status" value="1"/>
</dbReference>
<protein>
    <submittedName>
        <fullName evidence="2">Helix-turn-helix domain-containing protein</fullName>
    </submittedName>
</protein>
<evidence type="ECO:0000313" key="3">
    <source>
        <dbReference type="Proteomes" id="UP001169823"/>
    </source>
</evidence>
<evidence type="ECO:0000313" key="2">
    <source>
        <dbReference type="EMBL" id="MDO6458398.1"/>
    </source>
</evidence>
<dbReference type="InterPro" id="IPR053142">
    <property type="entry name" value="PchR_regulatory_protein"/>
</dbReference>
<dbReference type="Proteomes" id="UP001169823">
    <property type="component" value="Unassembled WGS sequence"/>
</dbReference>
<dbReference type="InterPro" id="IPR018060">
    <property type="entry name" value="HTH_AraC"/>
</dbReference>
<dbReference type="Gene3D" id="1.10.10.60">
    <property type="entry name" value="Homeodomain-like"/>
    <property type="match status" value="1"/>
</dbReference>
<proteinExistence type="predicted"/>
<dbReference type="EMBL" id="JAUOPJ010000013">
    <property type="protein sequence ID" value="MDO6458398.1"/>
    <property type="molecule type" value="Genomic_DNA"/>
</dbReference>
<sequence>MHTNITHRTRVREAQFDSFVDQERGLDDWDQIYRQLSPGEFKGTIESLKWDKITLYRETVNQRMENLYRVPDGYICIGFSRGNWLVMAGQPNAFGAGSGIIHVAGEEYHIITDRHADYVMLTLPQDCLPEEIVSGTRPVSSHESHGIAEWMLTLIESARRGIAQQAVLDLAPDLLLDRVSLWAQEATQQKSQTSARGLMADIFTACDQLPFDKLSVSHLAKLLDRDRTALRAACLERTGITLDVFLKGRRLSEVHRRLRLSDTRTTRVSDVSMEFGYYHWGRFSQSYRAMFGECPSDTLRRAPPSAH</sequence>
<name>A0AAW7XVF1_9RHOB</name>
<reference evidence="2" key="1">
    <citation type="submission" date="2023-07" db="EMBL/GenBank/DDBJ databases">
        <title>Genome content predicts the carbon catabolic preferences of heterotrophic bacteria.</title>
        <authorList>
            <person name="Gralka M."/>
        </authorList>
    </citation>
    <scope>NUCLEOTIDE SEQUENCE</scope>
    <source>
        <strain evidence="2">I2M02</strain>
    </source>
</reference>
<comment type="caution">
    <text evidence="2">The sequence shown here is derived from an EMBL/GenBank/DDBJ whole genome shotgun (WGS) entry which is preliminary data.</text>
</comment>
<dbReference type="SMART" id="SM00342">
    <property type="entry name" value="HTH_ARAC"/>
    <property type="match status" value="1"/>
</dbReference>
<dbReference type="PANTHER" id="PTHR47893:SF1">
    <property type="entry name" value="REGULATORY PROTEIN PCHR"/>
    <property type="match status" value="1"/>
</dbReference>
<organism evidence="2 3">
    <name type="scientific">Celeribacter halophilus</name>
    <dbReference type="NCBI Taxonomy" id="576117"/>
    <lineage>
        <taxon>Bacteria</taxon>
        <taxon>Pseudomonadati</taxon>
        <taxon>Pseudomonadota</taxon>
        <taxon>Alphaproteobacteria</taxon>
        <taxon>Rhodobacterales</taxon>
        <taxon>Roseobacteraceae</taxon>
        <taxon>Celeribacter</taxon>
    </lineage>
</organism>
<feature type="domain" description="HTH araC/xylS-type" evidence="1">
    <location>
        <begin position="212"/>
        <end position="301"/>
    </location>
</feature>
<dbReference type="Pfam" id="PF12833">
    <property type="entry name" value="HTH_18"/>
    <property type="match status" value="1"/>
</dbReference>
<dbReference type="GO" id="GO:0043565">
    <property type="term" value="F:sequence-specific DNA binding"/>
    <property type="evidence" value="ECO:0007669"/>
    <property type="project" value="InterPro"/>
</dbReference>
<dbReference type="GO" id="GO:0003700">
    <property type="term" value="F:DNA-binding transcription factor activity"/>
    <property type="evidence" value="ECO:0007669"/>
    <property type="project" value="InterPro"/>
</dbReference>
<dbReference type="AlphaFoldDB" id="A0AAW7XVF1"/>
<dbReference type="RefSeq" id="WP_303484662.1">
    <property type="nucleotide sequence ID" value="NZ_JAUOPJ010000013.1"/>
</dbReference>
<dbReference type="PANTHER" id="PTHR47893">
    <property type="entry name" value="REGULATORY PROTEIN PCHR"/>
    <property type="match status" value="1"/>
</dbReference>
<gene>
    <name evidence="2" type="ORF">Q4494_15005</name>
</gene>
<accession>A0AAW7XVF1</accession>